<keyword evidence="2" id="KW-0472">Membrane</keyword>
<feature type="transmembrane region" description="Helical" evidence="2">
    <location>
        <begin position="51"/>
        <end position="74"/>
    </location>
</feature>
<reference evidence="3" key="1">
    <citation type="submission" date="2020-04" db="EMBL/GenBank/DDBJ databases">
        <authorList>
            <person name="Alioto T."/>
            <person name="Alioto T."/>
            <person name="Gomez Garrido J."/>
        </authorList>
    </citation>
    <scope>NUCLEOTIDE SEQUENCE</scope>
    <source>
        <strain evidence="3">A484AB</strain>
    </source>
</reference>
<evidence type="ECO:0000313" key="4">
    <source>
        <dbReference type="Proteomes" id="UP001152795"/>
    </source>
</evidence>
<sequence>PHVKRGKLTGLILAYCEANEDICKQLGINLGNQQGNTSALLGEDDISILEAMLITLGVIVGVGGLLGILLLCCLRRRRKRYMPVYETSGYIMPSKAVSFDERPHYYQPGNDPTREAQEVELHMDEEQTSVDSAEEMRAASSSSTEIEKDEAIAKVQAYMNQALMNDDVSDSDTDTSEDEGREAPGPPRVDGESSTGSTEALVSSYTITNL</sequence>
<comment type="caution">
    <text evidence="3">The sequence shown here is derived from an EMBL/GenBank/DDBJ whole genome shotgun (WGS) entry which is preliminary data.</text>
</comment>
<feature type="compositionally biased region" description="Acidic residues" evidence="1">
    <location>
        <begin position="167"/>
        <end position="180"/>
    </location>
</feature>
<evidence type="ECO:0000256" key="1">
    <source>
        <dbReference type="SAM" id="MobiDB-lite"/>
    </source>
</evidence>
<gene>
    <name evidence="3" type="ORF">PACLA_8A032902</name>
</gene>
<feature type="region of interest" description="Disordered" evidence="1">
    <location>
        <begin position="125"/>
        <end position="210"/>
    </location>
</feature>
<protein>
    <submittedName>
        <fullName evidence="3">Uncharacterized protein</fullName>
    </submittedName>
</protein>
<keyword evidence="2" id="KW-1133">Transmembrane helix</keyword>
<evidence type="ECO:0000313" key="3">
    <source>
        <dbReference type="EMBL" id="CAB4005095.1"/>
    </source>
</evidence>
<keyword evidence="4" id="KW-1185">Reference proteome</keyword>
<keyword evidence="2" id="KW-0812">Transmembrane</keyword>
<dbReference type="AlphaFoldDB" id="A0A7D9ECA2"/>
<dbReference type="Proteomes" id="UP001152795">
    <property type="component" value="Unassembled WGS sequence"/>
</dbReference>
<accession>A0A7D9ECA2</accession>
<feature type="non-terminal residue" evidence="3">
    <location>
        <position position="210"/>
    </location>
</feature>
<name>A0A7D9ECA2_PARCT</name>
<dbReference type="EMBL" id="CACRXK020005094">
    <property type="protein sequence ID" value="CAB4005095.1"/>
    <property type="molecule type" value="Genomic_DNA"/>
</dbReference>
<proteinExistence type="predicted"/>
<evidence type="ECO:0000256" key="2">
    <source>
        <dbReference type="SAM" id="Phobius"/>
    </source>
</evidence>
<organism evidence="3 4">
    <name type="scientific">Paramuricea clavata</name>
    <name type="common">Red gorgonian</name>
    <name type="synonym">Violescent sea-whip</name>
    <dbReference type="NCBI Taxonomy" id="317549"/>
    <lineage>
        <taxon>Eukaryota</taxon>
        <taxon>Metazoa</taxon>
        <taxon>Cnidaria</taxon>
        <taxon>Anthozoa</taxon>
        <taxon>Octocorallia</taxon>
        <taxon>Malacalcyonacea</taxon>
        <taxon>Plexauridae</taxon>
        <taxon>Paramuricea</taxon>
    </lineage>
</organism>
<feature type="compositionally biased region" description="Polar residues" evidence="1">
    <location>
        <begin position="192"/>
        <end position="210"/>
    </location>
</feature>